<feature type="transmembrane region" description="Helical" evidence="1">
    <location>
        <begin position="104"/>
        <end position="123"/>
    </location>
</feature>
<dbReference type="RefSeq" id="XP_007400522.1">
    <property type="nucleotide sequence ID" value="XM_007400460.1"/>
</dbReference>
<keyword evidence="1" id="KW-0812">Transmembrane</keyword>
<feature type="transmembrane region" description="Helical" evidence="1">
    <location>
        <begin position="27"/>
        <end position="51"/>
    </location>
</feature>
<feature type="non-terminal residue" evidence="3">
    <location>
        <position position="1"/>
    </location>
</feature>
<feature type="non-terminal residue" evidence="3">
    <location>
        <position position="242"/>
    </location>
</feature>
<reference evidence="3 4" key="1">
    <citation type="journal article" date="2012" name="BMC Genomics">
        <title>Comparative genomics of the white-rot fungi, Phanerochaete carnosa and P. chrysosporium, to elucidate the genetic basis of the distinct wood types they colonize.</title>
        <authorList>
            <person name="Suzuki H."/>
            <person name="MacDonald J."/>
            <person name="Syed K."/>
            <person name="Salamov A."/>
            <person name="Hori C."/>
            <person name="Aerts A."/>
            <person name="Henrissat B."/>
            <person name="Wiebenga A."/>
            <person name="vanKuyk P.A."/>
            <person name="Barry K."/>
            <person name="Lindquist E."/>
            <person name="LaButti K."/>
            <person name="Lapidus A."/>
            <person name="Lucas S."/>
            <person name="Coutinho P."/>
            <person name="Gong Y."/>
            <person name="Samejima M."/>
            <person name="Mahadevan R."/>
            <person name="Abou-Zaid M."/>
            <person name="de Vries R.P."/>
            <person name="Igarashi K."/>
            <person name="Yadav J.S."/>
            <person name="Grigoriev I.V."/>
            <person name="Master E.R."/>
        </authorList>
    </citation>
    <scope>NUCLEOTIDE SEQUENCE [LARGE SCALE GENOMIC DNA]</scope>
    <source>
        <strain evidence="3 4">HHB-10118-sp</strain>
    </source>
</reference>
<dbReference type="OrthoDB" id="3269725at2759"/>
<dbReference type="AlphaFoldDB" id="K5VX67"/>
<dbReference type="KEGG" id="pco:PHACADRAFT_76728"/>
<dbReference type="InParanoid" id="K5VX67"/>
<protein>
    <recommendedName>
        <fullName evidence="2">DUF6535 domain-containing protein</fullName>
    </recommendedName>
</protein>
<evidence type="ECO:0000313" key="4">
    <source>
        <dbReference type="Proteomes" id="UP000008370"/>
    </source>
</evidence>
<evidence type="ECO:0000313" key="3">
    <source>
        <dbReference type="EMBL" id="EKM51380.1"/>
    </source>
</evidence>
<keyword evidence="4" id="KW-1185">Reference proteome</keyword>
<dbReference type="Proteomes" id="UP000008370">
    <property type="component" value="Unassembled WGS sequence"/>
</dbReference>
<proteinExistence type="predicted"/>
<dbReference type="GeneID" id="18920307"/>
<feature type="transmembrane region" description="Helical" evidence="1">
    <location>
        <begin position="155"/>
        <end position="184"/>
    </location>
</feature>
<evidence type="ECO:0000256" key="1">
    <source>
        <dbReference type="SAM" id="Phobius"/>
    </source>
</evidence>
<sequence length="242" mass="27097">TGWSDMQTTVREFDTEKVKASKEDIDALLLFAGLYSAVLAAFSVFSIGFLLPDRGAETVVLLRELVSQGAASAGQAVRRTRRLPPAVTDDSDFVAPTWAVRVNILWFASLVISMATASYAIMVKQWLTEYLAMEYASPQERLRARQYRYPAMKSWHVFSIAALLPLLLQLSLGLFFIGLCYFTAAFNRQLGLTTLPLVSGWIFFFGMAIISPLLSPRCPFKVTLLKHTMKTGREHFPFLPTL</sequence>
<accession>K5VX67</accession>
<dbReference type="EMBL" id="JH930477">
    <property type="protein sequence ID" value="EKM51380.1"/>
    <property type="molecule type" value="Genomic_DNA"/>
</dbReference>
<dbReference type="HOGENOM" id="CLU_018688_1_1_1"/>
<organism evidence="3 4">
    <name type="scientific">Phanerochaete carnosa (strain HHB-10118-sp)</name>
    <name type="common">White-rot fungus</name>
    <name type="synonym">Peniophora carnosa</name>
    <dbReference type="NCBI Taxonomy" id="650164"/>
    <lineage>
        <taxon>Eukaryota</taxon>
        <taxon>Fungi</taxon>
        <taxon>Dikarya</taxon>
        <taxon>Basidiomycota</taxon>
        <taxon>Agaricomycotina</taxon>
        <taxon>Agaricomycetes</taxon>
        <taxon>Polyporales</taxon>
        <taxon>Phanerochaetaceae</taxon>
        <taxon>Phanerochaete</taxon>
    </lineage>
</organism>
<name>K5VX67_PHACS</name>
<keyword evidence="1" id="KW-0472">Membrane</keyword>
<evidence type="ECO:0000259" key="2">
    <source>
        <dbReference type="Pfam" id="PF20153"/>
    </source>
</evidence>
<dbReference type="Pfam" id="PF20153">
    <property type="entry name" value="DUF6535"/>
    <property type="match status" value="1"/>
</dbReference>
<gene>
    <name evidence="3" type="ORF">PHACADRAFT_76728</name>
</gene>
<dbReference type="STRING" id="650164.K5VX67"/>
<feature type="domain" description="DUF6535" evidence="2">
    <location>
        <begin position="3"/>
        <end position="183"/>
    </location>
</feature>
<feature type="transmembrane region" description="Helical" evidence="1">
    <location>
        <begin position="190"/>
        <end position="214"/>
    </location>
</feature>
<dbReference type="InterPro" id="IPR045338">
    <property type="entry name" value="DUF6535"/>
</dbReference>
<keyword evidence="1" id="KW-1133">Transmembrane helix</keyword>